<dbReference type="SUPFAM" id="SSF63825">
    <property type="entry name" value="YWTD domain"/>
    <property type="match status" value="1"/>
</dbReference>
<dbReference type="Proteomes" id="UP000644441">
    <property type="component" value="Unassembled WGS sequence"/>
</dbReference>
<reference evidence="1 2" key="1">
    <citation type="submission" date="2012-09" db="EMBL/GenBank/DDBJ databases">
        <title>Genome Sequence of alkane-degrading Bacterium Alcanivorax venustensis ISO4.</title>
        <authorList>
            <person name="Lai Q."/>
            <person name="Shao Z."/>
        </authorList>
    </citation>
    <scope>NUCLEOTIDE SEQUENCE [LARGE SCALE GENOMIC DNA]</scope>
    <source>
        <strain evidence="1 2">ISO4</strain>
    </source>
</reference>
<protein>
    <recommendedName>
        <fullName evidence="3">Glutamine cyclotransferase</fullName>
    </recommendedName>
</protein>
<dbReference type="Gene3D" id="2.130.10.10">
    <property type="entry name" value="YVTN repeat-like/Quinoprotein amine dehydrogenase"/>
    <property type="match status" value="1"/>
</dbReference>
<comment type="caution">
    <text evidence="1">The sequence shown here is derived from an EMBL/GenBank/DDBJ whole genome shotgun (WGS) entry which is preliminary data.</text>
</comment>
<sequence length="216" mass="23725">MKQSKARVTREYGPFPGAPIIHGIDYDGRHVWLAMGDKLQALDPDSGELQRSLNVAADAGTAFDGTHLYQIAEKRIQKIDPNTGEIIATVPAPGDGEDSGMAWAEGSLWVGQYRKRKIHQVDPETGAVLRTLESDRFVTGVTWINDELWHGTWEGEDADLRHIDSQTGEVLERIDMPEGVHVSGLTYDGNGSFYCGGGPSGRVRQVSVSPRKRAEK</sequence>
<evidence type="ECO:0000313" key="2">
    <source>
        <dbReference type="Proteomes" id="UP000644441"/>
    </source>
</evidence>
<gene>
    <name evidence="1" type="ORF">ISO4_01514</name>
</gene>
<accession>A0ABS0AH04</accession>
<organism evidence="1 2">
    <name type="scientific">Alloalcanivorax venustensis ISO4</name>
    <dbReference type="NCBI Taxonomy" id="1177184"/>
    <lineage>
        <taxon>Bacteria</taxon>
        <taxon>Pseudomonadati</taxon>
        <taxon>Pseudomonadota</taxon>
        <taxon>Gammaproteobacteria</taxon>
        <taxon>Oceanospirillales</taxon>
        <taxon>Alcanivoracaceae</taxon>
        <taxon>Alloalcanivorax</taxon>
    </lineage>
</organism>
<keyword evidence="2" id="KW-1185">Reference proteome</keyword>
<dbReference type="InterPro" id="IPR015943">
    <property type="entry name" value="WD40/YVTN_repeat-like_dom_sf"/>
</dbReference>
<dbReference type="RefSeq" id="WP_194855772.1">
    <property type="nucleotide sequence ID" value="NZ_ARXR01000009.1"/>
</dbReference>
<evidence type="ECO:0000313" key="1">
    <source>
        <dbReference type="EMBL" id="MBF5052912.1"/>
    </source>
</evidence>
<evidence type="ECO:0008006" key="3">
    <source>
        <dbReference type="Google" id="ProtNLM"/>
    </source>
</evidence>
<dbReference type="EMBL" id="ARXR01000009">
    <property type="protein sequence ID" value="MBF5052912.1"/>
    <property type="molecule type" value="Genomic_DNA"/>
</dbReference>
<name>A0ABS0AH04_9GAMM</name>
<proteinExistence type="predicted"/>